<organism evidence="1 2">
    <name type="scientific">Artemia franciscana</name>
    <name type="common">Brine shrimp</name>
    <name type="synonym">Artemia sanfranciscana</name>
    <dbReference type="NCBI Taxonomy" id="6661"/>
    <lineage>
        <taxon>Eukaryota</taxon>
        <taxon>Metazoa</taxon>
        <taxon>Ecdysozoa</taxon>
        <taxon>Arthropoda</taxon>
        <taxon>Crustacea</taxon>
        <taxon>Branchiopoda</taxon>
        <taxon>Anostraca</taxon>
        <taxon>Artemiidae</taxon>
        <taxon>Artemia</taxon>
    </lineage>
</organism>
<evidence type="ECO:0000313" key="2">
    <source>
        <dbReference type="Proteomes" id="UP001187531"/>
    </source>
</evidence>
<accession>A0AA88L609</accession>
<sequence>MEDRRRKNKVIEKVLEKCILYLTKNLKIERAVDIYDEDLFKANVGNENLEKEMEKAIELVEVGKASEAVYDLGESLMQICEIRKEKKSTKKFFDYECVGLRLIVQETMGKVESSQLQGIENNLRIYRENRKR</sequence>
<dbReference type="EMBL" id="JAVRJZ010000017">
    <property type="protein sequence ID" value="KAK2709245.1"/>
    <property type="molecule type" value="Genomic_DNA"/>
</dbReference>
<keyword evidence="2" id="KW-1185">Reference proteome</keyword>
<dbReference type="AlphaFoldDB" id="A0AA88L609"/>
<reference evidence="1" key="1">
    <citation type="submission" date="2023-07" db="EMBL/GenBank/DDBJ databases">
        <title>Chromosome-level genome assembly of Artemia franciscana.</title>
        <authorList>
            <person name="Jo E."/>
        </authorList>
    </citation>
    <scope>NUCLEOTIDE SEQUENCE</scope>
    <source>
        <tissue evidence="1">Whole body</tissue>
    </source>
</reference>
<evidence type="ECO:0000313" key="1">
    <source>
        <dbReference type="EMBL" id="KAK2709245.1"/>
    </source>
</evidence>
<proteinExistence type="predicted"/>
<dbReference type="Proteomes" id="UP001187531">
    <property type="component" value="Unassembled WGS sequence"/>
</dbReference>
<name>A0AA88L609_ARTSF</name>
<gene>
    <name evidence="1" type="ORF">QYM36_013043</name>
</gene>
<comment type="caution">
    <text evidence="1">The sequence shown here is derived from an EMBL/GenBank/DDBJ whole genome shotgun (WGS) entry which is preliminary data.</text>
</comment>
<protein>
    <submittedName>
        <fullName evidence="1">Uncharacterized protein</fullName>
    </submittedName>
</protein>